<accession>A0A9N9IZX4</accession>
<keyword evidence="2" id="KW-1185">Reference proteome</keyword>
<proteinExistence type="predicted"/>
<dbReference type="OrthoDB" id="421226at2759"/>
<comment type="caution">
    <text evidence="1">The sequence shown here is derived from an EMBL/GenBank/DDBJ whole genome shotgun (WGS) entry which is preliminary data.</text>
</comment>
<dbReference type="Proteomes" id="UP000789396">
    <property type="component" value="Unassembled WGS sequence"/>
</dbReference>
<dbReference type="EMBL" id="CAJVPZ010038609">
    <property type="protein sequence ID" value="CAG8755875.1"/>
    <property type="molecule type" value="Genomic_DNA"/>
</dbReference>
<evidence type="ECO:0000313" key="2">
    <source>
        <dbReference type="Proteomes" id="UP000789396"/>
    </source>
</evidence>
<protein>
    <submittedName>
        <fullName evidence="1">6760_t:CDS:1</fullName>
    </submittedName>
</protein>
<sequence length="59" mass="7158">DLISVMHKFQNLEQLDISNKEFKREHIKELETHRRLKEVKFIGSDVLDQDAKLYLAYRK</sequence>
<evidence type="ECO:0000313" key="1">
    <source>
        <dbReference type="EMBL" id="CAG8755875.1"/>
    </source>
</evidence>
<organism evidence="1 2">
    <name type="scientific">Racocetra fulgida</name>
    <dbReference type="NCBI Taxonomy" id="60492"/>
    <lineage>
        <taxon>Eukaryota</taxon>
        <taxon>Fungi</taxon>
        <taxon>Fungi incertae sedis</taxon>
        <taxon>Mucoromycota</taxon>
        <taxon>Glomeromycotina</taxon>
        <taxon>Glomeromycetes</taxon>
        <taxon>Diversisporales</taxon>
        <taxon>Gigasporaceae</taxon>
        <taxon>Racocetra</taxon>
    </lineage>
</organism>
<dbReference type="AlphaFoldDB" id="A0A9N9IZX4"/>
<reference evidence="1" key="1">
    <citation type="submission" date="2021-06" db="EMBL/GenBank/DDBJ databases">
        <authorList>
            <person name="Kallberg Y."/>
            <person name="Tangrot J."/>
            <person name="Rosling A."/>
        </authorList>
    </citation>
    <scope>NUCLEOTIDE SEQUENCE</scope>
    <source>
        <strain evidence="1">IN212</strain>
    </source>
</reference>
<feature type="non-terminal residue" evidence="1">
    <location>
        <position position="59"/>
    </location>
</feature>
<feature type="non-terminal residue" evidence="1">
    <location>
        <position position="1"/>
    </location>
</feature>
<gene>
    <name evidence="1" type="ORF">RFULGI_LOCUS13942</name>
</gene>
<name>A0A9N9IZX4_9GLOM</name>